<dbReference type="InterPro" id="IPR058163">
    <property type="entry name" value="LysR-type_TF_proteobact-type"/>
</dbReference>
<evidence type="ECO:0000256" key="2">
    <source>
        <dbReference type="ARBA" id="ARBA00023015"/>
    </source>
</evidence>
<accession>A0AAD0SGX8</accession>
<dbReference type="PANTHER" id="PTHR30537:SF26">
    <property type="entry name" value="GLYCINE CLEAVAGE SYSTEM TRANSCRIPTIONAL ACTIVATOR"/>
    <property type="match status" value="1"/>
</dbReference>
<evidence type="ECO:0000256" key="3">
    <source>
        <dbReference type="ARBA" id="ARBA00023125"/>
    </source>
</evidence>
<dbReference type="EMBL" id="CP023009">
    <property type="protein sequence ID" value="AXW87070.1"/>
    <property type="molecule type" value="Genomic_DNA"/>
</dbReference>
<dbReference type="Gene3D" id="3.40.190.10">
    <property type="entry name" value="Periplasmic binding protein-like II"/>
    <property type="match status" value="2"/>
</dbReference>
<gene>
    <name evidence="6" type="ORF">CKQ53_08805</name>
</gene>
<keyword evidence="4" id="KW-0804">Transcription</keyword>
<dbReference type="PRINTS" id="PR00039">
    <property type="entry name" value="HTHLYSR"/>
</dbReference>
<evidence type="ECO:0000256" key="1">
    <source>
        <dbReference type="ARBA" id="ARBA00009437"/>
    </source>
</evidence>
<keyword evidence="3" id="KW-0238">DNA-binding</keyword>
<dbReference type="Proteomes" id="UP000263881">
    <property type="component" value="Chromosome"/>
</dbReference>
<dbReference type="SUPFAM" id="SSF53850">
    <property type="entry name" value="Periplasmic binding protein-like II"/>
    <property type="match status" value="1"/>
</dbReference>
<evidence type="ECO:0000313" key="7">
    <source>
        <dbReference type="Proteomes" id="UP000263881"/>
    </source>
</evidence>
<feature type="domain" description="HTH lysR-type" evidence="5">
    <location>
        <begin position="43"/>
        <end position="100"/>
    </location>
</feature>
<keyword evidence="7" id="KW-1185">Reference proteome</keyword>
<dbReference type="GO" id="GO:0003700">
    <property type="term" value="F:DNA-binding transcription factor activity"/>
    <property type="evidence" value="ECO:0007669"/>
    <property type="project" value="InterPro"/>
</dbReference>
<dbReference type="PANTHER" id="PTHR30537">
    <property type="entry name" value="HTH-TYPE TRANSCRIPTIONAL REGULATOR"/>
    <property type="match status" value="1"/>
</dbReference>
<dbReference type="PROSITE" id="PS50931">
    <property type="entry name" value="HTH_LYSR"/>
    <property type="match status" value="1"/>
</dbReference>
<dbReference type="Pfam" id="PF00126">
    <property type="entry name" value="HTH_1"/>
    <property type="match status" value="1"/>
</dbReference>
<dbReference type="GO" id="GO:0043565">
    <property type="term" value="F:sequence-specific DNA binding"/>
    <property type="evidence" value="ECO:0007669"/>
    <property type="project" value="TreeGrafter"/>
</dbReference>
<reference evidence="6 7" key="1">
    <citation type="submission" date="2017-08" db="EMBL/GenBank/DDBJ databases">
        <title>Comparative genomics of bacteria isolated from necrotic lesions of AOD affected trees.</title>
        <authorList>
            <person name="Doonan J."/>
            <person name="Denman S."/>
            <person name="McDonald J.E."/>
        </authorList>
    </citation>
    <scope>NUCLEOTIDE SEQUENCE [LARGE SCALE GENOMIC DNA]</scope>
    <source>
        <strain evidence="6 7">477</strain>
    </source>
</reference>
<evidence type="ECO:0000256" key="4">
    <source>
        <dbReference type="ARBA" id="ARBA00023163"/>
    </source>
</evidence>
<proteinExistence type="inferred from homology"/>
<comment type="similarity">
    <text evidence="1">Belongs to the LysR transcriptional regulatory family.</text>
</comment>
<dbReference type="Pfam" id="PF03466">
    <property type="entry name" value="LysR_substrate"/>
    <property type="match status" value="1"/>
</dbReference>
<evidence type="ECO:0000259" key="5">
    <source>
        <dbReference type="PROSITE" id="PS50931"/>
    </source>
</evidence>
<organism evidence="6 7">
    <name type="scientific">Lonsdalea britannica</name>
    <dbReference type="NCBI Taxonomy" id="1082704"/>
    <lineage>
        <taxon>Bacteria</taxon>
        <taxon>Pseudomonadati</taxon>
        <taxon>Pseudomonadota</taxon>
        <taxon>Gammaproteobacteria</taxon>
        <taxon>Enterobacterales</taxon>
        <taxon>Pectobacteriaceae</taxon>
        <taxon>Lonsdalea</taxon>
    </lineage>
</organism>
<sequence length="345" mass="39570">MNFYCCSFSAFEINFSCNRPPVLGMNSFCITRWYKTMDWLKTPPLYALKAFESAARYQSFTLAADELSISQSAVSKHVQTIEYFFGRRLFERNGPKVVLTSDGLGFAREVHEAFNSLCHACEQFSSTEEILKVSAPVTFSLRYFIAVLRKLDLDKNYPRIVLDSHRFGDDFIDVKDLKREGFDGIVQYLYREERSDKHETTLLLDEWVVPVCAAGLLTPHIGKPKMDIELLGYTTTDEKLSLWNEKVPEDIHLTAIKRQDFNSMDLAISAALQGLGVAIVDINMVKKELKNGTLVLPFNYAVKTGAGYYFSWLRNNLKSDKLIALNQFLKKEILEERLAFIHYID</sequence>
<name>A0AAD0SGX8_9GAMM</name>
<dbReference type="SUPFAM" id="SSF46785">
    <property type="entry name" value="Winged helix' DNA-binding domain"/>
    <property type="match status" value="1"/>
</dbReference>
<dbReference type="AlphaFoldDB" id="A0AAD0SGX8"/>
<protein>
    <recommendedName>
        <fullName evidence="5">HTH lysR-type domain-containing protein</fullName>
    </recommendedName>
</protein>
<dbReference type="InterPro" id="IPR005119">
    <property type="entry name" value="LysR_subst-bd"/>
</dbReference>
<dbReference type="InterPro" id="IPR000847">
    <property type="entry name" value="LysR_HTH_N"/>
</dbReference>
<keyword evidence="2" id="KW-0805">Transcription regulation</keyword>
<dbReference type="GO" id="GO:0006351">
    <property type="term" value="P:DNA-templated transcription"/>
    <property type="evidence" value="ECO:0007669"/>
    <property type="project" value="TreeGrafter"/>
</dbReference>
<evidence type="ECO:0000313" key="6">
    <source>
        <dbReference type="EMBL" id="AXW87070.1"/>
    </source>
</evidence>
<dbReference type="InterPro" id="IPR036390">
    <property type="entry name" value="WH_DNA-bd_sf"/>
</dbReference>
<dbReference type="Gene3D" id="1.10.10.10">
    <property type="entry name" value="Winged helix-like DNA-binding domain superfamily/Winged helix DNA-binding domain"/>
    <property type="match status" value="1"/>
</dbReference>
<dbReference type="InterPro" id="IPR036388">
    <property type="entry name" value="WH-like_DNA-bd_sf"/>
</dbReference>
<dbReference type="KEGG" id="lbq:CKQ53_08805"/>